<keyword evidence="1" id="KW-0175">Coiled coil</keyword>
<dbReference type="EMBL" id="JAIWYP010000014">
    <property type="protein sequence ID" value="KAH3710541.1"/>
    <property type="molecule type" value="Genomic_DNA"/>
</dbReference>
<accession>A0A9D3Z4N9</accession>
<organism evidence="3 4">
    <name type="scientific">Dreissena polymorpha</name>
    <name type="common">Zebra mussel</name>
    <name type="synonym">Mytilus polymorpha</name>
    <dbReference type="NCBI Taxonomy" id="45954"/>
    <lineage>
        <taxon>Eukaryota</taxon>
        <taxon>Metazoa</taxon>
        <taxon>Spiralia</taxon>
        <taxon>Lophotrochozoa</taxon>
        <taxon>Mollusca</taxon>
        <taxon>Bivalvia</taxon>
        <taxon>Autobranchia</taxon>
        <taxon>Heteroconchia</taxon>
        <taxon>Euheterodonta</taxon>
        <taxon>Imparidentia</taxon>
        <taxon>Neoheterodontei</taxon>
        <taxon>Myida</taxon>
        <taxon>Dreissenoidea</taxon>
        <taxon>Dreissenidae</taxon>
        <taxon>Dreissena</taxon>
    </lineage>
</organism>
<dbReference type="InterPro" id="IPR008983">
    <property type="entry name" value="Tumour_necrosis_fac-like_dom"/>
</dbReference>
<evidence type="ECO:0000313" key="4">
    <source>
        <dbReference type="Proteomes" id="UP000828390"/>
    </source>
</evidence>
<evidence type="ECO:0000256" key="1">
    <source>
        <dbReference type="SAM" id="Coils"/>
    </source>
</evidence>
<dbReference type="SUPFAM" id="SSF49842">
    <property type="entry name" value="TNF-like"/>
    <property type="match status" value="1"/>
</dbReference>
<gene>
    <name evidence="3" type="ORF">DPMN_070025</name>
</gene>
<protein>
    <recommendedName>
        <fullName evidence="2">C1q domain-containing protein</fullName>
    </recommendedName>
</protein>
<comment type="caution">
    <text evidence="3">The sequence shown here is derived from an EMBL/GenBank/DDBJ whole genome shotgun (WGS) entry which is preliminary data.</text>
</comment>
<feature type="coiled-coil region" evidence="1">
    <location>
        <begin position="251"/>
        <end position="278"/>
    </location>
</feature>
<keyword evidence="4" id="KW-1185">Reference proteome</keyword>
<dbReference type="Proteomes" id="UP000828390">
    <property type="component" value="Unassembled WGS sequence"/>
</dbReference>
<name>A0A9D3Z4N9_DREPO</name>
<dbReference type="Gene3D" id="2.60.120.40">
    <property type="match status" value="1"/>
</dbReference>
<dbReference type="PROSITE" id="PS50871">
    <property type="entry name" value="C1Q"/>
    <property type="match status" value="1"/>
</dbReference>
<proteinExistence type="predicted"/>
<evidence type="ECO:0000313" key="3">
    <source>
        <dbReference type="EMBL" id="KAH3710541.1"/>
    </source>
</evidence>
<dbReference type="Pfam" id="PF00386">
    <property type="entry name" value="C1q"/>
    <property type="match status" value="1"/>
</dbReference>
<reference evidence="3" key="1">
    <citation type="journal article" date="2019" name="bioRxiv">
        <title>The Genome of the Zebra Mussel, Dreissena polymorpha: A Resource for Invasive Species Research.</title>
        <authorList>
            <person name="McCartney M.A."/>
            <person name="Auch B."/>
            <person name="Kono T."/>
            <person name="Mallez S."/>
            <person name="Zhang Y."/>
            <person name="Obille A."/>
            <person name="Becker A."/>
            <person name="Abrahante J.E."/>
            <person name="Garbe J."/>
            <person name="Badalamenti J.P."/>
            <person name="Herman A."/>
            <person name="Mangelson H."/>
            <person name="Liachko I."/>
            <person name="Sullivan S."/>
            <person name="Sone E.D."/>
            <person name="Koren S."/>
            <person name="Silverstein K.A.T."/>
            <person name="Beckman K.B."/>
            <person name="Gohl D.M."/>
        </authorList>
    </citation>
    <scope>NUCLEOTIDE SEQUENCE</scope>
    <source>
        <strain evidence="3">Duluth1</strain>
        <tissue evidence="3">Whole animal</tissue>
    </source>
</reference>
<dbReference type="AlphaFoldDB" id="A0A9D3Z4N9"/>
<sequence length="390" mass="43056">MSGSYEGGQDVMKENMTEVGRFRRRLGGYEGVGTVMKKEVMKEVMKDVGCYEGGREVMKDVGYYEGGRKVMKEVGGYEGSREVMKDVGRRSDDYEGGQDVMKEVGGYERSGGFEGGNKGGPVVIKQVMKDVGCYEEGPVVMKEVMKEVVIKEVMKKVMKKVGRLCRRSEGYIGGGEVMIEVGRLCGEVMKEVIKEVMQDSGYYEGGWEVMKEFMKESRGYEGGREVMNEVMKEVGRKSLLPPVGLALSDKVQQLRNKFEKMNARIKSMEIELESLKTSLFCQTNLLRTGSSFETFLLSGLVATDAAFHAYQSRVTCAGDNQVIVYDTATINQGGGYNAADGIFDAPSAGLYLFSWTTASQDDDWIVTELIVNGARKGLIGTDTANTDMTP</sequence>
<evidence type="ECO:0000259" key="2">
    <source>
        <dbReference type="PROSITE" id="PS50871"/>
    </source>
</evidence>
<feature type="domain" description="C1q" evidence="2">
    <location>
        <begin position="300"/>
        <end position="390"/>
    </location>
</feature>
<reference evidence="3" key="2">
    <citation type="submission" date="2020-11" db="EMBL/GenBank/DDBJ databases">
        <authorList>
            <person name="McCartney M.A."/>
            <person name="Auch B."/>
            <person name="Kono T."/>
            <person name="Mallez S."/>
            <person name="Becker A."/>
            <person name="Gohl D.M."/>
            <person name="Silverstein K.A.T."/>
            <person name="Koren S."/>
            <person name="Bechman K.B."/>
            <person name="Herman A."/>
            <person name="Abrahante J.E."/>
            <person name="Garbe J."/>
        </authorList>
    </citation>
    <scope>NUCLEOTIDE SEQUENCE</scope>
    <source>
        <strain evidence="3">Duluth1</strain>
        <tissue evidence="3">Whole animal</tissue>
    </source>
</reference>
<dbReference type="InterPro" id="IPR001073">
    <property type="entry name" value="C1q_dom"/>
</dbReference>